<evidence type="ECO:0000256" key="2">
    <source>
        <dbReference type="ARBA" id="ARBA00010770"/>
    </source>
</evidence>
<protein>
    <recommendedName>
        <fullName evidence="4">CRIB domain-containing protein</fullName>
    </recommendedName>
</protein>
<evidence type="ECO:0000313" key="6">
    <source>
        <dbReference type="Proteomes" id="UP001066276"/>
    </source>
</evidence>
<dbReference type="GO" id="GO:0030838">
    <property type="term" value="P:positive regulation of actin filament polymerization"/>
    <property type="evidence" value="ECO:0007669"/>
    <property type="project" value="TreeGrafter"/>
</dbReference>
<dbReference type="InterPro" id="IPR029273">
    <property type="entry name" value="Cdc42_effect-like"/>
</dbReference>
<dbReference type="GO" id="GO:0005886">
    <property type="term" value="C:plasma membrane"/>
    <property type="evidence" value="ECO:0007669"/>
    <property type="project" value="TreeGrafter"/>
</dbReference>
<accession>A0AAV7PWJ9</accession>
<comment type="caution">
    <text evidence="5">The sequence shown here is derived from an EMBL/GenBank/DDBJ whole genome shotgun (WGS) entry which is preliminary data.</text>
</comment>
<comment type="subcellular location">
    <subcellularLocation>
        <location evidence="1">Endomembrane system</location>
        <topology evidence="1">Peripheral membrane protein</topology>
    </subcellularLocation>
</comment>
<dbReference type="PANTHER" id="PTHR15344:SF15">
    <property type="entry name" value="CDC42 EFFECTOR PROTEIN 5"/>
    <property type="match status" value="1"/>
</dbReference>
<dbReference type="GO" id="GO:0031274">
    <property type="term" value="P:positive regulation of pseudopodium assembly"/>
    <property type="evidence" value="ECO:0007669"/>
    <property type="project" value="TreeGrafter"/>
</dbReference>
<dbReference type="Proteomes" id="UP001066276">
    <property type="component" value="Chromosome 7"/>
</dbReference>
<dbReference type="EMBL" id="JANPWB010000011">
    <property type="protein sequence ID" value="KAJ1131574.1"/>
    <property type="molecule type" value="Genomic_DNA"/>
</dbReference>
<feature type="compositionally biased region" description="Basic and acidic residues" evidence="3">
    <location>
        <begin position="306"/>
        <end position="320"/>
    </location>
</feature>
<feature type="region of interest" description="Disordered" evidence="3">
    <location>
        <begin position="237"/>
        <end position="343"/>
    </location>
</feature>
<dbReference type="GO" id="GO:0007266">
    <property type="term" value="P:Rho protein signal transduction"/>
    <property type="evidence" value="ECO:0007669"/>
    <property type="project" value="TreeGrafter"/>
</dbReference>
<evidence type="ECO:0000256" key="3">
    <source>
        <dbReference type="SAM" id="MobiDB-lite"/>
    </source>
</evidence>
<dbReference type="PANTHER" id="PTHR15344">
    <property type="entry name" value="CDC42 EFFECTOR PROTEIN BORG"/>
    <property type="match status" value="1"/>
</dbReference>
<dbReference type="PROSITE" id="PS50108">
    <property type="entry name" value="CRIB"/>
    <property type="match status" value="1"/>
</dbReference>
<reference evidence="5" key="1">
    <citation type="journal article" date="2022" name="bioRxiv">
        <title>Sequencing and chromosome-scale assembly of the giantPleurodeles waltlgenome.</title>
        <authorList>
            <person name="Brown T."/>
            <person name="Elewa A."/>
            <person name="Iarovenko S."/>
            <person name="Subramanian E."/>
            <person name="Araus A.J."/>
            <person name="Petzold A."/>
            <person name="Susuki M."/>
            <person name="Suzuki K.-i.T."/>
            <person name="Hayashi T."/>
            <person name="Toyoda A."/>
            <person name="Oliveira C."/>
            <person name="Osipova E."/>
            <person name="Leigh N.D."/>
            <person name="Simon A."/>
            <person name="Yun M.H."/>
        </authorList>
    </citation>
    <scope>NUCLEOTIDE SEQUENCE</scope>
    <source>
        <strain evidence="5">20211129_DDA</strain>
        <tissue evidence="5">Liver</tissue>
    </source>
</reference>
<dbReference type="InterPro" id="IPR000095">
    <property type="entry name" value="CRIB_dom"/>
</dbReference>
<organism evidence="5 6">
    <name type="scientific">Pleurodeles waltl</name>
    <name type="common">Iberian ribbed newt</name>
    <dbReference type="NCBI Taxonomy" id="8319"/>
    <lineage>
        <taxon>Eukaryota</taxon>
        <taxon>Metazoa</taxon>
        <taxon>Chordata</taxon>
        <taxon>Craniata</taxon>
        <taxon>Vertebrata</taxon>
        <taxon>Euteleostomi</taxon>
        <taxon>Amphibia</taxon>
        <taxon>Batrachia</taxon>
        <taxon>Caudata</taxon>
        <taxon>Salamandroidea</taxon>
        <taxon>Salamandridae</taxon>
        <taxon>Pleurodelinae</taxon>
        <taxon>Pleurodeles</taxon>
    </lineage>
</organism>
<feature type="compositionally biased region" description="Polar residues" evidence="3">
    <location>
        <begin position="250"/>
        <end position="260"/>
    </location>
</feature>
<feature type="region of interest" description="Disordered" evidence="3">
    <location>
        <begin position="75"/>
        <end position="107"/>
    </location>
</feature>
<dbReference type="AlphaFoldDB" id="A0AAV7PWJ9"/>
<feature type="region of interest" description="Disordered" evidence="3">
    <location>
        <begin position="126"/>
        <end position="169"/>
    </location>
</feature>
<dbReference type="SMART" id="SM00285">
    <property type="entry name" value="PBD"/>
    <property type="match status" value="1"/>
</dbReference>
<feature type="compositionally biased region" description="Polar residues" evidence="3">
    <location>
        <begin position="135"/>
        <end position="151"/>
    </location>
</feature>
<comment type="similarity">
    <text evidence="2">Belongs to the BORG/CEP family.</text>
</comment>
<dbReference type="Pfam" id="PF00786">
    <property type="entry name" value="PBD"/>
    <property type="match status" value="1"/>
</dbReference>
<feature type="compositionally biased region" description="Acidic residues" evidence="3">
    <location>
        <begin position="321"/>
        <end position="343"/>
    </location>
</feature>
<proteinExistence type="inferred from homology"/>
<evidence type="ECO:0000256" key="1">
    <source>
        <dbReference type="ARBA" id="ARBA00004184"/>
    </source>
</evidence>
<dbReference type="GO" id="GO:0012505">
    <property type="term" value="C:endomembrane system"/>
    <property type="evidence" value="ECO:0007669"/>
    <property type="project" value="UniProtKB-SubCell"/>
</dbReference>
<dbReference type="GO" id="GO:0005737">
    <property type="term" value="C:cytoplasm"/>
    <property type="evidence" value="ECO:0007669"/>
    <property type="project" value="TreeGrafter"/>
</dbReference>
<evidence type="ECO:0000259" key="4">
    <source>
        <dbReference type="PROSITE" id="PS50108"/>
    </source>
</evidence>
<dbReference type="Pfam" id="PF14957">
    <property type="entry name" value="BORG_CEP"/>
    <property type="match status" value="1"/>
</dbReference>
<name>A0AAV7PWJ9_PLEWA</name>
<dbReference type="InterPro" id="IPR051296">
    <property type="entry name" value="Cdc42_Effector_BORG/CEP"/>
</dbReference>
<feature type="compositionally biased region" description="Polar residues" evidence="3">
    <location>
        <begin position="272"/>
        <end position="283"/>
    </location>
</feature>
<dbReference type="GO" id="GO:0008360">
    <property type="term" value="P:regulation of cell shape"/>
    <property type="evidence" value="ECO:0007669"/>
    <property type="project" value="TreeGrafter"/>
</dbReference>
<sequence length="343" mass="37071">MLQGATDLWRRWEARRTDLQPWADGEERQRECPRLWAKMPILKQSGKKGSRIDRQMISAPLGDFRHTMHVGRGGDVFGDTSFLSNHGPAQPSEVPSSPKENGAPRAVDEDQCFPVSNIKVSSAGSLSQLSQSSGIESGTGSWASSPINSGSPKEDSSEAWSMSTSRGEVERIDWLSPSSDSGLKHAESILSFHLDLGPSILDDVLGVMDKGVPAEGWSTIDNQYDFSFKLTNEEVDSSKGNMLSPAPCATTESPAVQNGLTPPPGLDRVMDSPTSSASGTLEKNPSFYEGDSEEEKRSVYEGITDDPGRDHADRSGSGHAEDDDEEVGQGYTFDDDSDDEIGL</sequence>
<evidence type="ECO:0000313" key="5">
    <source>
        <dbReference type="EMBL" id="KAJ1131574.1"/>
    </source>
</evidence>
<dbReference type="GO" id="GO:0005856">
    <property type="term" value="C:cytoskeleton"/>
    <property type="evidence" value="ECO:0007669"/>
    <property type="project" value="TreeGrafter"/>
</dbReference>
<gene>
    <name evidence="5" type="ORF">NDU88_009909</name>
</gene>
<dbReference type="GO" id="GO:0031267">
    <property type="term" value="F:small GTPase binding"/>
    <property type="evidence" value="ECO:0007669"/>
    <property type="project" value="TreeGrafter"/>
</dbReference>
<keyword evidence="6" id="KW-1185">Reference proteome</keyword>
<feature type="domain" description="CRIB" evidence="4">
    <location>
        <begin position="57"/>
        <end position="71"/>
    </location>
</feature>